<evidence type="ECO:0000256" key="1">
    <source>
        <dbReference type="SAM" id="MobiDB-lite"/>
    </source>
</evidence>
<organism evidence="3 4">
    <name type="scientific">Chromobacterium paludis</name>
    <dbReference type="NCBI Taxonomy" id="2605945"/>
    <lineage>
        <taxon>Bacteria</taxon>
        <taxon>Pseudomonadati</taxon>
        <taxon>Pseudomonadota</taxon>
        <taxon>Betaproteobacteria</taxon>
        <taxon>Neisseriales</taxon>
        <taxon>Chromobacteriaceae</taxon>
        <taxon>Chromobacterium</taxon>
    </lineage>
</organism>
<protein>
    <submittedName>
        <fullName evidence="3">DUF4852 domain-containing protein</fullName>
    </submittedName>
</protein>
<dbReference type="AlphaFoldDB" id="A0A5C1DHW2"/>
<evidence type="ECO:0000313" key="3">
    <source>
        <dbReference type="EMBL" id="QEL56300.1"/>
    </source>
</evidence>
<dbReference type="KEGG" id="chrm:FYK34_12405"/>
<keyword evidence="2" id="KW-0732">Signal</keyword>
<proteinExistence type="predicted"/>
<feature type="chain" id="PRO_5022775522" evidence="2">
    <location>
        <begin position="24"/>
        <end position="248"/>
    </location>
</feature>
<accession>A0A5C1DHW2</accession>
<feature type="compositionally biased region" description="Low complexity" evidence="1">
    <location>
        <begin position="33"/>
        <end position="47"/>
    </location>
</feature>
<name>A0A5C1DHW2_9NEIS</name>
<dbReference type="RefSeq" id="WP_149296888.1">
    <property type="nucleotide sequence ID" value="NZ_CP043473.1"/>
</dbReference>
<keyword evidence="4" id="KW-1185">Reference proteome</keyword>
<sequence length="248" mass="26950">MKIAQTLMCVAALLLSACGRSGANDGGAPPLQASHAPTPANAAEAAKQAAADALPKADVATPDSEYRAITGPEQILAYIHGLSPLAIDYGKIAEKLSQEYRSTGDGFKKQDIAKALAPRIDRMLADAKAHRYFVFKVRPELEAYQFGSHSFHTQLSNDATWRQWNNHDSEQLVFTNGDQFQQLKAPDEAAARQVEMLRSKNQWGAQAMEIYAYAQEPDLSSGALKAQIIKVKLIDPQGNTLLKQAANS</sequence>
<gene>
    <name evidence="3" type="ORF">FYK34_12405</name>
</gene>
<feature type="signal peptide" evidence="2">
    <location>
        <begin position="1"/>
        <end position="23"/>
    </location>
</feature>
<dbReference type="Proteomes" id="UP000322079">
    <property type="component" value="Chromosome"/>
</dbReference>
<reference evidence="3 4" key="1">
    <citation type="submission" date="2019-08" db="EMBL/GenBank/DDBJ databases">
        <title>Chromobacterium paludis, a novel bacterium isolated from a Maryland marsh pond.</title>
        <authorList>
            <person name="Blackburn M.B."/>
            <person name="Gundersen-Rindal D.E."/>
        </authorList>
    </citation>
    <scope>NUCLEOTIDE SEQUENCE [LARGE SCALE GENOMIC DNA]</scope>
    <source>
        <strain evidence="4">IIBBL 257-1</strain>
    </source>
</reference>
<dbReference type="EMBL" id="CP043473">
    <property type="protein sequence ID" value="QEL56300.1"/>
    <property type="molecule type" value="Genomic_DNA"/>
</dbReference>
<evidence type="ECO:0000256" key="2">
    <source>
        <dbReference type="SAM" id="SignalP"/>
    </source>
</evidence>
<evidence type="ECO:0000313" key="4">
    <source>
        <dbReference type="Proteomes" id="UP000322079"/>
    </source>
</evidence>
<feature type="region of interest" description="Disordered" evidence="1">
    <location>
        <begin position="25"/>
        <end position="47"/>
    </location>
</feature>
<dbReference type="PROSITE" id="PS51257">
    <property type="entry name" value="PROKAR_LIPOPROTEIN"/>
    <property type="match status" value="1"/>
</dbReference>